<evidence type="ECO:0000313" key="2">
    <source>
        <dbReference type="EMBL" id="HHV67609.1"/>
    </source>
</evidence>
<evidence type="ECO:0000313" key="3">
    <source>
        <dbReference type="Proteomes" id="UP000551563"/>
    </source>
</evidence>
<comment type="caution">
    <text evidence="2">The sequence shown here is derived from an EMBL/GenBank/DDBJ whole genome shotgun (WGS) entry which is preliminary data.</text>
</comment>
<protein>
    <submittedName>
        <fullName evidence="2">DUF995 domain-containing protein</fullName>
    </submittedName>
</protein>
<dbReference type="AlphaFoldDB" id="A0A7V6PAV7"/>
<dbReference type="Pfam" id="PF06191">
    <property type="entry name" value="DUF995"/>
    <property type="match status" value="1"/>
</dbReference>
<feature type="chain" id="PRO_5031272680" evidence="1">
    <location>
        <begin position="25"/>
        <end position="182"/>
    </location>
</feature>
<dbReference type="RefSeq" id="WP_100649600.1">
    <property type="nucleotide sequence ID" value="NZ_CP122439.1"/>
</dbReference>
<accession>A0A7V6PAV7</accession>
<evidence type="ECO:0000256" key="1">
    <source>
        <dbReference type="SAM" id="SignalP"/>
    </source>
</evidence>
<name>A0A7V6PAV7_9HYPH</name>
<reference evidence="2 3" key="1">
    <citation type="journal article" date="2020" name="Biotechnol. Biofuels">
        <title>New insights from the biogas microbiome by comprehensive genome-resolved metagenomics of nearly 1600 species originating from multiple anaerobic digesters.</title>
        <authorList>
            <person name="Campanaro S."/>
            <person name="Treu L."/>
            <person name="Rodriguez-R L.M."/>
            <person name="Kovalovszki A."/>
            <person name="Ziels R.M."/>
            <person name="Maus I."/>
            <person name="Zhu X."/>
            <person name="Kougias P.G."/>
            <person name="Basile A."/>
            <person name="Luo G."/>
            <person name="Schluter A."/>
            <person name="Konstantinidis K.T."/>
            <person name="Angelidaki I."/>
        </authorList>
    </citation>
    <scope>NUCLEOTIDE SEQUENCE [LARGE SCALE GENOMIC DNA]</scope>
    <source>
        <strain evidence="2">AS04akNAM_66</strain>
    </source>
</reference>
<proteinExistence type="predicted"/>
<keyword evidence="1" id="KW-0732">Signal</keyword>
<dbReference type="InterPro" id="IPR009337">
    <property type="entry name" value="DUF995"/>
</dbReference>
<dbReference type="EMBL" id="DUMN01000238">
    <property type="protein sequence ID" value="HHV67609.1"/>
    <property type="molecule type" value="Genomic_DNA"/>
</dbReference>
<feature type="signal peptide" evidence="1">
    <location>
        <begin position="1"/>
        <end position="24"/>
    </location>
</feature>
<gene>
    <name evidence="2" type="ORF">GXX48_08210</name>
</gene>
<sequence length="182" mass="19787">MLLKHFVIASAAMLALSLAGNASAAPKPATDNTVTQLAVAASPMKSHALEKLYAGRTWKWKTGGGFFSTEKARGWFLSGEQKQFSAWSGKGAATTHATGYWYVTDGGKLCLRALWSSQGDSSGAVTCFLHREKNGVIYQKPALGGKWYVFAHNPVRKDDEIRKLVKGDRVGAEVARLKAKRR</sequence>
<dbReference type="Proteomes" id="UP000551563">
    <property type="component" value="Unassembled WGS sequence"/>
</dbReference>
<organism evidence="2 3">
    <name type="scientific">Brucella intermedia</name>
    <dbReference type="NCBI Taxonomy" id="94625"/>
    <lineage>
        <taxon>Bacteria</taxon>
        <taxon>Pseudomonadati</taxon>
        <taxon>Pseudomonadota</taxon>
        <taxon>Alphaproteobacteria</taxon>
        <taxon>Hyphomicrobiales</taxon>
        <taxon>Brucellaceae</taxon>
        <taxon>Brucella/Ochrobactrum group</taxon>
        <taxon>Brucella</taxon>
    </lineage>
</organism>